<evidence type="ECO:0000256" key="1">
    <source>
        <dbReference type="ARBA" id="ARBA00001210"/>
    </source>
</evidence>
<evidence type="ECO:0000256" key="2">
    <source>
        <dbReference type="ARBA" id="ARBA00022679"/>
    </source>
</evidence>
<dbReference type="GO" id="GO:0046917">
    <property type="term" value="F:triphosphoribosyl-dephospho-CoA synthase activity"/>
    <property type="evidence" value="ECO:0007669"/>
    <property type="project" value="UniProtKB-EC"/>
</dbReference>
<dbReference type="PANTHER" id="PTHR30201:SF2">
    <property type="entry name" value="2-(5''-TRIPHOSPHORIBOSYL)-3'-DEPHOSPHOCOENZYME-A SYNTHASE"/>
    <property type="match status" value="1"/>
</dbReference>
<keyword evidence="2 5" id="KW-0808">Transferase</keyword>
<dbReference type="EMBL" id="JAGMVS010000038">
    <property type="protein sequence ID" value="MCM2436608.1"/>
    <property type="molecule type" value="Genomic_DNA"/>
</dbReference>
<comment type="caution">
    <text evidence="6">The sequence shown here is derived from an EMBL/GenBank/DDBJ whole genome shotgun (WGS) entry which is preliminary data.</text>
</comment>
<dbReference type="Pfam" id="PF01874">
    <property type="entry name" value="CitG"/>
    <property type="match status" value="1"/>
</dbReference>
<evidence type="ECO:0000313" key="7">
    <source>
        <dbReference type="Proteomes" id="UP001057481"/>
    </source>
</evidence>
<dbReference type="InterPro" id="IPR017551">
    <property type="entry name" value="TriPribosyl-deP-CoA_syn_CitG"/>
</dbReference>
<keyword evidence="4 5" id="KW-0067">ATP-binding</keyword>
<dbReference type="HAMAP" id="MF_00397">
    <property type="entry name" value="CitG"/>
    <property type="match status" value="1"/>
</dbReference>
<keyword evidence="3 5" id="KW-0547">Nucleotide-binding</keyword>
<dbReference type="Proteomes" id="UP001057481">
    <property type="component" value="Unassembled WGS sequence"/>
</dbReference>
<keyword evidence="7" id="KW-1185">Reference proteome</keyword>
<proteinExistence type="inferred from homology"/>
<dbReference type="InterPro" id="IPR002736">
    <property type="entry name" value="CitG"/>
</dbReference>
<evidence type="ECO:0000256" key="4">
    <source>
        <dbReference type="ARBA" id="ARBA00022840"/>
    </source>
</evidence>
<comment type="catalytic activity">
    <reaction evidence="1 5">
        <text>3'-dephospho-CoA + ATP = 2'-(5''-triphospho-alpha-D-ribosyl)-3'-dephospho-CoA + adenine</text>
        <dbReference type="Rhea" id="RHEA:15117"/>
        <dbReference type="ChEBI" id="CHEBI:16708"/>
        <dbReference type="ChEBI" id="CHEBI:30616"/>
        <dbReference type="ChEBI" id="CHEBI:57328"/>
        <dbReference type="ChEBI" id="CHEBI:61378"/>
        <dbReference type="EC" id="2.4.2.52"/>
    </reaction>
</comment>
<accession>A0ABT0VFK3</accession>
<dbReference type="EC" id="2.4.2.52" evidence="5"/>
<dbReference type="NCBIfam" id="NF002315">
    <property type="entry name" value="PRK01237.1"/>
    <property type="match status" value="1"/>
</dbReference>
<dbReference type="NCBIfam" id="TIGR03125">
    <property type="entry name" value="citrate_citG"/>
    <property type="match status" value="1"/>
</dbReference>
<gene>
    <name evidence="5 6" type="primary">citG</name>
    <name evidence="6" type="ORF">KAK10_01490</name>
</gene>
<name>A0ABT0VFK3_9LACO</name>
<evidence type="ECO:0000256" key="5">
    <source>
        <dbReference type="HAMAP-Rule" id="MF_00397"/>
    </source>
</evidence>
<dbReference type="PANTHER" id="PTHR30201">
    <property type="entry name" value="TRIPHOSPHORIBOSYL-DEPHOSPHO-COA SYNTHASE"/>
    <property type="match status" value="1"/>
</dbReference>
<protein>
    <recommendedName>
        <fullName evidence="5">Probable 2-(5''-triphosphoribosyl)-3'-dephosphocoenzyme-A synthase</fullName>
        <shortName evidence="5">2-(5''-triphosphoribosyl)-3'-dephospho-CoA synthase</shortName>
        <ecNumber evidence="5">2.4.2.52</ecNumber>
    </recommendedName>
</protein>
<keyword evidence="6" id="KW-0328">Glycosyltransferase</keyword>
<dbReference type="GO" id="GO:0016757">
    <property type="term" value="F:glycosyltransferase activity"/>
    <property type="evidence" value="ECO:0007669"/>
    <property type="project" value="UniProtKB-KW"/>
</dbReference>
<sequence length="283" mass="31104">MKSKIIVEYAQKALLYEVSVNPKPGLVDPISNGAHQDMDVFTFINSSVSLYSYFEAASDLGLTFKGNENDLPKLFQTLRKQGQLAESTMFTATNGVNTHKGAIFSLGILVCATAYVSQHARTINITNIIDVVKRMLANLVNDDLANLKPNKPLTAGQQQYLKYGKTGIRGEAQAGFPTVLQFGLPMLRKSSGTINQRLLDTLMKIAQNTQDSNLIKRAHTPSITVWFSSKCQRYFELGGSKTAMGYQYLQSLDKILIAKNLSLGGSADLLILTIYLGLVEDIL</sequence>
<evidence type="ECO:0000313" key="6">
    <source>
        <dbReference type="EMBL" id="MCM2436608.1"/>
    </source>
</evidence>
<evidence type="ECO:0000256" key="3">
    <source>
        <dbReference type="ARBA" id="ARBA00022741"/>
    </source>
</evidence>
<organism evidence="6 7">
    <name type="scientific">Periweissella beninensis</name>
    <dbReference type="NCBI Taxonomy" id="504936"/>
    <lineage>
        <taxon>Bacteria</taxon>
        <taxon>Bacillati</taxon>
        <taxon>Bacillota</taxon>
        <taxon>Bacilli</taxon>
        <taxon>Lactobacillales</taxon>
        <taxon>Lactobacillaceae</taxon>
        <taxon>Periweissella</taxon>
    </lineage>
</organism>
<reference evidence="6" key="1">
    <citation type="submission" date="2021-04" db="EMBL/GenBank/DDBJ databases">
        <title>Taxonomic assessment of Weissella genus.</title>
        <authorList>
            <person name="Fanelli F."/>
            <person name="Chieffi D."/>
            <person name="Dell'Aquila A."/>
            <person name="Gyu-Sung C."/>
            <person name="Franz C.M.A.P."/>
            <person name="Fusco V."/>
        </authorList>
    </citation>
    <scope>NUCLEOTIDE SEQUENCE</scope>
    <source>
        <strain evidence="6">LMG 25373</strain>
    </source>
</reference>
<comment type="similarity">
    <text evidence="5">Belongs to the CitG/MdcB family.</text>
</comment>
<dbReference type="RefSeq" id="WP_205143058.1">
    <property type="nucleotide sequence ID" value="NZ_JAFBDN010000003.1"/>
</dbReference>
<dbReference type="Gene3D" id="1.10.4200.10">
    <property type="entry name" value="Triphosphoribosyl-dephospho-CoA protein"/>
    <property type="match status" value="1"/>
</dbReference>